<protein>
    <submittedName>
        <fullName evidence="2">Uncharacterized protein</fullName>
    </submittedName>
</protein>
<feature type="region of interest" description="Disordered" evidence="1">
    <location>
        <begin position="18"/>
        <end position="39"/>
    </location>
</feature>
<evidence type="ECO:0000256" key="1">
    <source>
        <dbReference type="SAM" id="MobiDB-lite"/>
    </source>
</evidence>
<organism evidence="2 3">
    <name type="scientific">Nocardiopsis alba (strain ATCC BAA-2165 / BE74)</name>
    <dbReference type="NCBI Taxonomy" id="1205910"/>
    <lineage>
        <taxon>Bacteria</taxon>
        <taxon>Bacillati</taxon>
        <taxon>Actinomycetota</taxon>
        <taxon>Actinomycetes</taxon>
        <taxon>Streptosporangiales</taxon>
        <taxon>Nocardiopsidaceae</taxon>
        <taxon>Nocardiopsis</taxon>
    </lineage>
</organism>
<dbReference type="KEGG" id="nal:B005_1266"/>
<reference evidence="2 3" key="1">
    <citation type="journal article" date="2012" name="J. Bacteriol.">
        <title>Whole-Genome Sequence of Nocardiopsis alba Strain ATCC BAA-2165, Associated with Honeybees.</title>
        <authorList>
            <person name="Qiao J."/>
            <person name="Chen L."/>
            <person name="Li Y."/>
            <person name="Wang J."/>
            <person name="Zhang W."/>
            <person name="Chen S."/>
        </authorList>
    </citation>
    <scope>NUCLEOTIDE SEQUENCE [LARGE SCALE GENOMIC DNA]</scope>
    <source>
        <strain evidence="3">ATCC BAA-2165 / BE74</strain>
    </source>
</reference>
<name>J7L7B4_NOCAA</name>
<proteinExistence type="predicted"/>
<dbReference type="Proteomes" id="UP000003779">
    <property type="component" value="Chromosome"/>
</dbReference>
<dbReference type="AlphaFoldDB" id="J7L7B4"/>
<accession>J7L7B4</accession>
<sequence length="39" mass="4403">MFVTPSVNPGWRFRRLHPKGRGLLSATTGEPPRGPRYLP</sequence>
<evidence type="ECO:0000313" key="2">
    <source>
        <dbReference type="EMBL" id="AFR06357.1"/>
    </source>
</evidence>
<reference evidence="3" key="2">
    <citation type="submission" date="2012-08" db="EMBL/GenBank/DDBJ databases">
        <title>Whole-genome sequence of Nocardiopsis alba strain ATCC BAA-2165 associated with honeybees.</title>
        <authorList>
            <person name="Qiao J."/>
            <person name="Chen L."/>
            <person name="Li Y."/>
            <person name="Wang J."/>
            <person name="Zhang W."/>
            <person name="Chen S."/>
        </authorList>
    </citation>
    <scope>NUCLEOTIDE SEQUENCE [LARGE SCALE GENOMIC DNA]</scope>
    <source>
        <strain evidence="3">ATCC BAA-2165 / BE74</strain>
    </source>
</reference>
<dbReference type="HOGENOM" id="CLU_3313506_0_0_11"/>
<dbReference type="EMBL" id="CP003788">
    <property type="protein sequence ID" value="AFR06357.1"/>
    <property type="molecule type" value="Genomic_DNA"/>
</dbReference>
<gene>
    <name evidence="2" type="ordered locus">B005_1266</name>
</gene>
<evidence type="ECO:0000313" key="3">
    <source>
        <dbReference type="Proteomes" id="UP000003779"/>
    </source>
</evidence>
<dbReference type="STRING" id="1205910.B005_1266"/>